<dbReference type="SUPFAM" id="SSF55729">
    <property type="entry name" value="Acyl-CoA N-acyltransferases (Nat)"/>
    <property type="match status" value="1"/>
</dbReference>
<dbReference type="Pfam" id="PF13508">
    <property type="entry name" value="Acetyltransf_7"/>
    <property type="match status" value="1"/>
</dbReference>
<dbReference type="InterPro" id="IPR016181">
    <property type="entry name" value="Acyl_CoA_acyltransferase"/>
</dbReference>
<organism evidence="4 5">
    <name type="scientific">Paractinoplanes rishiriensis</name>
    <dbReference type="NCBI Taxonomy" id="1050105"/>
    <lineage>
        <taxon>Bacteria</taxon>
        <taxon>Bacillati</taxon>
        <taxon>Actinomycetota</taxon>
        <taxon>Actinomycetes</taxon>
        <taxon>Micromonosporales</taxon>
        <taxon>Micromonosporaceae</taxon>
        <taxon>Paractinoplanes</taxon>
    </lineage>
</organism>
<feature type="domain" description="N-acetyltransferase" evidence="3">
    <location>
        <begin position="1"/>
        <end position="155"/>
    </location>
</feature>
<proteinExistence type="predicted"/>
<dbReference type="InterPro" id="IPR000182">
    <property type="entry name" value="GNAT_dom"/>
</dbReference>
<keyword evidence="1" id="KW-0808">Transferase</keyword>
<dbReference type="InterPro" id="IPR050832">
    <property type="entry name" value="Bact_Acetyltransf"/>
</dbReference>
<gene>
    <name evidence="4" type="ORF">Ari01nite_59250</name>
</gene>
<name>A0A919K0N9_9ACTN</name>
<dbReference type="PANTHER" id="PTHR43877">
    <property type="entry name" value="AMINOALKYLPHOSPHONATE N-ACETYLTRANSFERASE-RELATED-RELATED"/>
    <property type="match status" value="1"/>
</dbReference>
<sequence length="156" mass="16953">MRIRDASAGDVEAIVAIGQRTWPATYAFAGPDFIADGLATWWSAAAIERSLRDTTMLVADGGEGLLGVGNIDLRGPAPIIWKLYVVPESQGTGAGSALIAELLARAPGRAVRLEYTDGNERAARFYASRGFTELRRDPPEQAGWPEIVWMERPPER</sequence>
<dbReference type="Gene3D" id="3.40.630.30">
    <property type="match status" value="1"/>
</dbReference>
<protein>
    <recommendedName>
        <fullName evidence="3">N-acetyltransferase domain-containing protein</fullName>
    </recommendedName>
</protein>
<reference evidence="4" key="1">
    <citation type="submission" date="2021-01" db="EMBL/GenBank/DDBJ databases">
        <title>Whole genome shotgun sequence of Actinoplanes rishiriensis NBRC 108556.</title>
        <authorList>
            <person name="Komaki H."/>
            <person name="Tamura T."/>
        </authorList>
    </citation>
    <scope>NUCLEOTIDE SEQUENCE</scope>
    <source>
        <strain evidence="4">NBRC 108556</strain>
    </source>
</reference>
<evidence type="ECO:0000313" key="5">
    <source>
        <dbReference type="Proteomes" id="UP000636960"/>
    </source>
</evidence>
<dbReference type="EMBL" id="BOMV01000063">
    <property type="protein sequence ID" value="GIE98460.1"/>
    <property type="molecule type" value="Genomic_DNA"/>
</dbReference>
<comment type="caution">
    <text evidence="4">The sequence shown here is derived from an EMBL/GenBank/DDBJ whole genome shotgun (WGS) entry which is preliminary data.</text>
</comment>
<dbReference type="CDD" id="cd04301">
    <property type="entry name" value="NAT_SF"/>
    <property type="match status" value="1"/>
</dbReference>
<dbReference type="RefSeq" id="WP_203785493.1">
    <property type="nucleotide sequence ID" value="NZ_BOMV01000063.1"/>
</dbReference>
<keyword evidence="2" id="KW-0012">Acyltransferase</keyword>
<evidence type="ECO:0000313" key="4">
    <source>
        <dbReference type="EMBL" id="GIE98460.1"/>
    </source>
</evidence>
<dbReference type="PROSITE" id="PS51186">
    <property type="entry name" value="GNAT"/>
    <property type="match status" value="1"/>
</dbReference>
<dbReference type="Proteomes" id="UP000636960">
    <property type="component" value="Unassembled WGS sequence"/>
</dbReference>
<dbReference type="AlphaFoldDB" id="A0A919K0N9"/>
<accession>A0A919K0N9</accession>
<evidence type="ECO:0000259" key="3">
    <source>
        <dbReference type="PROSITE" id="PS51186"/>
    </source>
</evidence>
<evidence type="ECO:0000256" key="1">
    <source>
        <dbReference type="ARBA" id="ARBA00022679"/>
    </source>
</evidence>
<keyword evidence="5" id="KW-1185">Reference proteome</keyword>
<evidence type="ECO:0000256" key="2">
    <source>
        <dbReference type="ARBA" id="ARBA00023315"/>
    </source>
</evidence>
<dbReference type="GO" id="GO:0016747">
    <property type="term" value="F:acyltransferase activity, transferring groups other than amino-acyl groups"/>
    <property type="evidence" value="ECO:0007669"/>
    <property type="project" value="InterPro"/>
</dbReference>